<dbReference type="Pfam" id="PF03466">
    <property type="entry name" value="LysR_substrate"/>
    <property type="match status" value="1"/>
</dbReference>
<feature type="domain" description="LysR substrate-binding" evidence="1">
    <location>
        <begin position="1"/>
        <end position="63"/>
    </location>
</feature>
<keyword evidence="3" id="KW-1185">Reference proteome</keyword>
<reference evidence="2 3" key="1">
    <citation type="journal article" date="2019" name="Microorganisms">
        <title>Genome Insights into the Novel Species Microvirga brassicacearum, a Rapeseed Endophyte with Biotechnological Potential.</title>
        <authorList>
            <person name="Jimenez-Gomez A."/>
            <person name="Saati-Santamaria Z."/>
            <person name="Igual J.M."/>
            <person name="Rivas R."/>
            <person name="Mateos P.F."/>
            <person name="Garcia-Fraile P."/>
        </authorList>
    </citation>
    <scope>NUCLEOTIDE SEQUENCE [LARGE SCALE GENOMIC DNA]</scope>
    <source>
        <strain evidence="2 3">CDVBN77</strain>
    </source>
</reference>
<dbReference type="Proteomes" id="UP000325684">
    <property type="component" value="Unassembled WGS sequence"/>
</dbReference>
<proteinExistence type="predicted"/>
<dbReference type="InterPro" id="IPR005119">
    <property type="entry name" value="LysR_subst-bd"/>
</dbReference>
<protein>
    <recommendedName>
        <fullName evidence="1">LysR substrate-binding domain-containing protein</fullName>
    </recommendedName>
</protein>
<organism evidence="2 3">
    <name type="scientific">Microvirga brassicacearum</name>
    <dbReference type="NCBI Taxonomy" id="2580413"/>
    <lineage>
        <taxon>Bacteria</taxon>
        <taxon>Pseudomonadati</taxon>
        <taxon>Pseudomonadota</taxon>
        <taxon>Alphaproteobacteria</taxon>
        <taxon>Hyphomicrobiales</taxon>
        <taxon>Methylobacteriaceae</taxon>
        <taxon>Microvirga</taxon>
    </lineage>
</organism>
<dbReference type="EMBL" id="VCMV01000005">
    <property type="protein sequence ID" value="KAB0268525.1"/>
    <property type="molecule type" value="Genomic_DNA"/>
</dbReference>
<name>A0A5N3PFY7_9HYPH</name>
<gene>
    <name evidence="2" type="ORF">FEZ63_04550</name>
</gene>
<comment type="caution">
    <text evidence="2">The sequence shown here is derived from an EMBL/GenBank/DDBJ whole genome shotgun (WGS) entry which is preliminary data.</text>
</comment>
<evidence type="ECO:0000313" key="3">
    <source>
        <dbReference type="Proteomes" id="UP000325684"/>
    </source>
</evidence>
<evidence type="ECO:0000313" key="2">
    <source>
        <dbReference type="EMBL" id="KAB0268525.1"/>
    </source>
</evidence>
<sequence>MQTIINLISADIGMSLVPASLRHLARTGVRYVDLLDSPPRLETGITWRRDYMPATLERFFATAFETSVIANLQP</sequence>
<dbReference type="AlphaFoldDB" id="A0A5N3PFY7"/>
<evidence type="ECO:0000259" key="1">
    <source>
        <dbReference type="Pfam" id="PF03466"/>
    </source>
</evidence>
<dbReference type="SUPFAM" id="SSF53850">
    <property type="entry name" value="Periplasmic binding protein-like II"/>
    <property type="match status" value="1"/>
</dbReference>
<dbReference type="OrthoDB" id="9795022at2"/>
<dbReference type="Gene3D" id="3.40.190.10">
    <property type="entry name" value="Periplasmic binding protein-like II"/>
    <property type="match status" value="2"/>
</dbReference>
<accession>A0A5N3PFY7</accession>